<dbReference type="PANTHER" id="PTHR43537:SF45">
    <property type="entry name" value="GNTR FAMILY REGULATORY PROTEIN"/>
    <property type="match status" value="1"/>
</dbReference>
<dbReference type="Proteomes" id="UP000054396">
    <property type="component" value="Unassembled WGS sequence"/>
</dbReference>
<proteinExistence type="predicted"/>
<dbReference type="RefSeq" id="WP_058860927.1">
    <property type="nucleotide sequence ID" value="NZ_LPXO01000002.1"/>
</dbReference>
<dbReference type="InterPro" id="IPR036388">
    <property type="entry name" value="WH-like_DNA-bd_sf"/>
</dbReference>
<comment type="caution">
    <text evidence="2">The sequence shown here is derived from an EMBL/GenBank/DDBJ whole genome shotgun (WGS) entry which is preliminary data.</text>
</comment>
<dbReference type="SUPFAM" id="SSF46785">
    <property type="entry name" value="Winged helix' DNA-binding domain"/>
    <property type="match status" value="1"/>
</dbReference>
<reference evidence="2 3" key="1">
    <citation type="submission" date="2015-12" db="EMBL/GenBank/DDBJ databases">
        <authorList>
            <person name="Shamseldin A."/>
            <person name="Moawad H."/>
            <person name="Abd El-Rahim W.M."/>
            <person name="Sadowsky M.J."/>
        </authorList>
    </citation>
    <scope>NUCLEOTIDE SEQUENCE [LARGE SCALE GENOMIC DNA]</scope>
    <source>
        <strain evidence="2 3">SJ5A-1</strain>
    </source>
</reference>
<gene>
    <name evidence="2" type="ORF">AVJ23_04305</name>
</gene>
<dbReference type="STRING" id="1685382.AVJ23_04305"/>
<name>A0A0W7WMJ8_9RHOB</name>
<organism evidence="2 3">
    <name type="scientific">Pseudoponticoccus marisrubri</name>
    <dbReference type="NCBI Taxonomy" id="1685382"/>
    <lineage>
        <taxon>Bacteria</taxon>
        <taxon>Pseudomonadati</taxon>
        <taxon>Pseudomonadota</taxon>
        <taxon>Alphaproteobacteria</taxon>
        <taxon>Rhodobacterales</taxon>
        <taxon>Roseobacteraceae</taxon>
        <taxon>Pseudoponticoccus</taxon>
    </lineage>
</organism>
<accession>A0A0W7WMJ8</accession>
<dbReference type="InterPro" id="IPR036390">
    <property type="entry name" value="WH_DNA-bd_sf"/>
</dbReference>
<sequence>MYDPASPLLRSGSPAAGLPQPDAKARFAEDRLLDAVLWCEILPGETITESDVMDRFGLTRAAARAALTRLGYDGWAQPLARMGWQVLEVTGALVGEVLSARRLVEPAALAEARLDEAQLHEVRRTGQILAAVQHQPQTGARVAFRHFVDEIDSLLLSAIDPFTARHLRRLWHHSARITRYLEDAQAGHMFRRDDVFALVRALEARDADGVRAARAALIDAQETFFLRQMLKSQTALGPGSGLSERAGQAASNRRST</sequence>
<dbReference type="Gene3D" id="1.10.10.10">
    <property type="entry name" value="Winged helix-like DNA-binding domain superfamily/Winged helix DNA-binding domain"/>
    <property type="match status" value="1"/>
</dbReference>
<feature type="region of interest" description="Disordered" evidence="1">
    <location>
        <begin position="1"/>
        <end position="21"/>
    </location>
</feature>
<evidence type="ECO:0000313" key="3">
    <source>
        <dbReference type="Proteomes" id="UP000054396"/>
    </source>
</evidence>
<evidence type="ECO:0000313" key="2">
    <source>
        <dbReference type="EMBL" id="KUF11810.1"/>
    </source>
</evidence>
<keyword evidence="3" id="KW-1185">Reference proteome</keyword>
<evidence type="ECO:0000256" key="1">
    <source>
        <dbReference type="SAM" id="MobiDB-lite"/>
    </source>
</evidence>
<dbReference type="PANTHER" id="PTHR43537">
    <property type="entry name" value="TRANSCRIPTIONAL REGULATOR, GNTR FAMILY"/>
    <property type="match status" value="1"/>
</dbReference>
<feature type="region of interest" description="Disordered" evidence="1">
    <location>
        <begin position="235"/>
        <end position="256"/>
    </location>
</feature>
<dbReference type="EMBL" id="LPXO01000002">
    <property type="protein sequence ID" value="KUF11810.1"/>
    <property type="molecule type" value="Genomic_DNA"/>
</dbReference>
<dbReference type="OrthoDB" id="8638122at2"/>
<protein>
    <submittedName>
        <fullName evidence="2">Uncharacterized protein</fullName>
    </submittedName>
</protein>
<dbReference type="AlphaFoldDB" id="A0A0W7WMJ8"/>